<dbReference type="GO" id="GO:0016480">
    <property type="term" value="P:negative regulation of transcription by RNA polymerase III"/>
    <property type="evidence" value="ECO:0007669"/>
    <property type="project" value="UniProtKB-UniRule"/>
</dbReference>
<dbReference type="InterPro" id="IPR038564">
    <property type="entry name" value="Maf1_sf"/>
</dbReference>
<dbReference type="KEGG" id="scm:SCHCO_02626206"/>
<feature type="region of interest" description="Disordered" evidence="2">
    <location>
        <begin position="202"/>
        <end position="253"/>
    </location>
</feature>
<protein>
    <recommendedName>
        <fullName evidence="1">Repressor of RNA polymerase III transcription MAF1</fullName>
    </recommendedName>
</protein>
<keyword evidence="1" id="KW-0539">Nucleus</keyword>
<dbReference type="OMA" id="NERFLGW"/>
<dbReference type="OrthoDB" id="277029at2759"/>
<dbReference type="eggNOG" id="KOG3104">
    <property type="taxonomic scope" value="Eukaryota"/>
</dbReference>
<comment type="function">
    <text evidence="1">Mediator of diverse signals that repress RNA polymerase III transcription. Inhibits the de novo assembly of TFIIIB onto DNA.</text>
</comment>
<keyword evidence="1" id="KW-0805">Transcription regulation</keyword>
<organism evidence="4">
    <name type="scientific">Schizophyllum commune (strain H4-8 / FGSC 9210)</name>
    <name type="common">Split gill fungus</name>
    <dbReference type="NCBI Taxonomy" id="578458"/>
    <lineage>
        <taxon>Eukaryota</taxon>
        <taxon>Fungi</taxon>
        <taxon>Dikarya</taxon>
        <taxon>Basidiomycota</taxon>
        <taxon>Agaricomycotina</taxon>
        <taxon>Agaricomycetes</taxon>
        <taxon>Agaricomycetidae</taxon>
        <taxon>Agaricales</taxon>
        <taxon>Schizophyllaceae</taxon>
        <taxon>Schizophyllum</taxon>
    </lineage>
</organism>
<dbReference type="PANTHER" id="PTHR22504:SF0">
    <property type="entry name" value="REPRESSOR OF RNA POLYMERASE III TRANSCRIPTION MAF1 HOMOLOG"/>
    <property type="match status" value="1"/>
</dbReference>
<keyword evidence="1" id="KW-0678">Repressor</keyword>
<dbReference type="GO" id="GO:0005634">
    <property type="term" value="C:nucleus"/>
    <property type="evidence" value="ECO:0007669"/>
    <property type="project" value="UniProtKB-SubCell"/>
</dbReference>
<accession>D8Q4U4</accession>
<feature type="compositionally biased region" description="Acidic residues" evidence="2">
    <location>
        <begin position="226"/>
        <end position="244"/>
    </location>
</feature>
<evidence type="ECO:0000256" key="2">
    <source>
        <dbReference type="SAM" id="MobiDB-lite"/>
    </source>
</evidence>
<gene>
    <name evidence="3" type="ORF">SCHCODRAFT_76651</name>
</gene>
<dbReference type="VEuPathDB" id="FungiDB:SCHCODRAFT_02626206"/>
<dbReference type="HOGENOM" id="CLU_037043_3_0_1"/>
<comment type="subcellular location">
    <subcellularLocation>
        <location evidence="1">Nucleus</location>
    </subcellularLocation>
</comment>
<proteinExistence type="inferred from homology"/>
<evidence type="ECO:0000256" key="1">
    <source>
        <dbReference type="PIRNR" id="PIRNR037240"/>
    </source>
</evidence>
<dbReference type="GeneID" id="9596288"/>
<dbReference type="PANTHER" id="PTHR22504">
    <property type="entry name" value="REPRESSOR OF RNA POLYMERASE III TRANSCRIPTION MAF1"/>
    <property type="match status" value="1"/>
</dbReference>
<dbReference type="Gene3D" id="3.40.1000.50">
    <property type="entry name" value="Repressor of RNA polymerase III transcription Maf1"/>
    <property type="match status" value="3"/>
</dbReference>
<dbReference type="AlphaFoldDB" id="D8Q4U4"/>
<name>D8Q4U4_SCHCM</name>
<dbReference type="InterPro" id="IPR015257">
    <property type="entry name" value="Maf1"/>
</dbReference>
<dbReference type="GO" id="GO:0000994">
    <property type="term" value="F:RNA polymerase III core binding"/>
    <property type="evidence" value="ECO:0007669"/>
    <property type="project" value="TreeGrafter"/>
</dbReference>
<evidence type="ECO:0000313" key="4">
    <source>
        <dbReference type="Proteomes" id="UP000007431"/>
    </source>
</evidence>
<dbReference type="RefSeq" id="XP_003032202.1">
    <property type="nucleotide sequence ID" value="XM_003032156.1"/>
</dbReference>
<dbReference type="EMBL" id="GL377306">
    <property type="protein sequence ID" value="EFI97299.1"/>
    <property type="molecule type" value="Genomic_DNA"/>
</dbReference>
<dbReference type="STRING" id="578458.D8Q4U4"/>
<dbReference type="FunCoup" id="D8Q4U4">
    <property type="interactions" value="444"/>
</dbReference>
<reference evidence="3 4" key="1">
    <citation type="journal article" date="2010" name="Nat. Biotechnol.">
        <title>Genome sequence of the model mushroom Schizophyllum commune.</title>
        <authorList>
            <person name="Ohm R.A."/>
            <person name="de Jong J.F."/>
            <person name="Lugones L.G."/>
            <person name="Aerts A."/>
            <person name="Kothe E."/>
            <person name="Stajich J.E."/>
            <person name="de Vries R.P."/>
            <person name="Record E."/>
            <person name="Levasseur A."/>
            <person name="Baker S.E."/>
            <person name="Bartholomew K.A."/>
            <person name="Coutinho P.M."/>
            <person name="Erdmann S."/>
            <person name="Fowler T.J."/>
            <person name="Gathman A.C."/>
            <person name="Lombard V."/>
            <person name="Henrissat B."/>
            <person name="Knabe N."/>
            <person name="Kuees U."/>
            <person name="Lilly W.W."/>
            <person name="Lindquist E."/>
            <person name="Lucas S."/>
            <person name="Magnuson J.K."/>
            <person name="Piumi F."/>
            <person name="Raudaskoski M."/>
            <person name="Salamov A."/>
            <person name="Schmutz J."/>
            <person name="Schwarze F.W.M.R."/>
            <person name="vanKuyk P.A."/>
            <person name="Horton J.S."/>
            <person name="Grigoriev I.V."/>
            <person name="Woesten H.A.B."/>
        </authorList>
    </citation>
    <scope>NUCLEOTIDE SEQUENCE [LARGE SCALE GENOMIC DNA]</scope>
    <source>
        <strain evidence="4">H4-8 / FGSC 9210</strain>
    </source>
</reference>
<dbReference type="Proteomes" id="UP000007431">
    <property type="component" value="Unassembled WGS sequence"/>
</dbReference>
<keyword evidence="1" id="KW-0804">Transcription</keyword>
<sequence>MKYIEIPALSRLAQALTHEGPECAVHTRLEAYSCKNVKRDKKLFKALETAYKDDAAHSPPAPSWAALDREAEMTPFGAFDKHGARKTLYLLIATLNIAYPDHEFSDVKPSHFAREGSGAAVLNALSATLVTGGARPPRTYSAYPPTTPDFFPSSVPSSVSPYDQIAASPFARPPIQAGTHPHMFRILDDAIGLADCEVYSYTPDLDADPHENDDGDDDAAPAGSGSDEDGGDTGVFDFDEYDMDDPVRPGRSSPIMLRRHAASDEEDESPLFGPSGALLWSSHWFFLNRKLKRILYVTVWARAKGMARSWPGGEASDFLSSRHKSPERFLGWEGGAGAGARALGLRSSA</sequence>
<comment type="similarity">
    <text evidence="1">Belongs to the MAF1 family.</text>
</comment>
<dbReference type="Pfam" id="PF09174">
    <property type="entry name" value="Maf1"/>
    <property type="match status" value="1"/>
</dbReference>
<evidence type="ECO:0000313" key="3">
    <source>
        <dbReference type="EMBL" id="EFI97299.1"/>
    </source>
</evidence>
<dbReference type="InParanoid" id="D8Q4U4"/>
<keyword evidence="4" id="KW-1185">Reference proteome</keyword>
<dbReference type="PIRSF" id="PIRSF037240">
    <property type="entry name" value="RNA_polIII_Trep_MAF1"/>
    <property type="match status" value="1"/>
</dbReference>